<keyword evidence="12 15" id="KW-0648">Protein biosynthesis</keyword>
<comment type="catalytic activity">
    <reaction evidence="14 15">
        <text>tRNA(Phe) + L-phenylalanine + ATP = L-phenylalanyl-tRNA(Phe) + AMP + diphosphate + H(+)</text>
        <dbReference type="Rhea" id="RHEA:19413"/>
        <dbReference type="Rhea" id="RHEA-COMP:9668"/>
        <dbReference type="Rhea" id="RHEA-COMP:9699"/>
        <dbReference type="ChEBI" id="CHEBI:15378"/>
        <dbReference type="ChEBI" id="CHEBI:30616"/>
        <dbReference type="ChEBI" id="CHEBI:33019"/>
        <dbReference type="ChEBI" id="CHEBI:58095"/>
        <dbReference type="ChEBI" id="CHEBI:78442"/>
        <dbReference type="ChEBI" id="CHEBI:78531"/>
        <dbReference type="ChEBI" id="CHEBI:456215"/>
        <dbReference type="EC" id="6.1.1.20"/>
    </reaction>
</comment>
<dbReference type="InterPro" id="IPR012340">
    <property type="entry name" value="NA-bd_OB-fold"/>
</dbReference>
<dbReference type="SUPFAM" id="SSF56037">
    <property type="entry name" value="PheT/TilS domain"/>
    <property type="match status" value="1"/>
</dbReference>
<dbReference type="InterPro" id="IPR033714">
    <property type="entry name" value="tRNA_bind_bactPheRS"/>
</dbReference>
<keyword evidence="4 15" id="KW-0963">Cytoplasm</keyword>
<dbReference type="HAMAP" id="MF_00283">
    <property type="entry name" value="Phe_tRNA_synth_beta1"/>
    <property type="match status" value="1"/>
</dbReference>
<dbReference type="InterPro" id="IPR020825">
    <property type="entry name" value="Phe-tRNA_synthase-like_B3/B4"/>
</dbReference>
<evidence type="ECO:0000256" key="12">
    <source>
        <dbReference type="ARBA" id="ARBA00022917"/>
    </source>
</evidence>
<dbReference type="InterPro" id="IPR045060">
    <property type="entry name" value="Phe-tRNA-ligase_IIc_bsu"/>
</dbReference>
<dbReference type="RefSeq" id="WP_323722202.1">
    <property type="nucleotide sequence ID" value="NZ_CP110343.1"/>
</dbReference>
<evidence type="ECO:0000256" key="16">
    <source>
        <dbReference type="PROSITE-ProRule" id="PRU00209"/>
    </source>
</evidence>
<dbReference type="SUPFAM" id="SSF54991">
    <property type="entry name" value="Anticodon-binding domain of PheRS"/>
    <property type="match status" value="1"/>
</dbReference>
<keyword evidence="11 16" id="KW-0694">RNA-binding</keyword>
<evidence type="ECO:0000256" key="15">
    <source>
        <dbReference type="HAMAP-Rule" id="MF_00283"/>
    </source>
</evidence>
<sequence length="835" mass="94919">MLLTLNWLKKYGNLLVQCDELIDRLGRIGFECEIQENYRKLYNNFVVGEVIEHIKHPNASNLSVCSVLTEKNGSPEQIVCGASNVRKGKVIVAKIGAVIPTENGLTIVKRVIRDVESSGMLCSIEELGIPEFAFKPRAQMEKSIGGIVIINDDVATGTPLVEALNIDDVLIEISVLPNRRSDCLSMIGLLREMNAAQLIKLHDDYQKIPSYFKTNEKLEVNKISKIHEIDKELCKSFIAVSLKNGQISEEGVKTQDIRLLMFCMKALSDNPIVDVGNFFMMESGIPIHMYDMARISGKISIKKFEKPKKFVALNGKEYDATDWGVVDESQLISLPGIMGSDDTKITSETRNILLEIAEFEPSAVQRVANSTGIISEAALRFIGKKTCYKYQNNEEEIFRKTLINQFINFLRKEFHFSVEGIDSRESKMPESAKKIISFSLTEIASIIGIELSEKILVDTLHPLGFYVKNIGNNEFELSVPYYRVGDVSHIEDIAEEIARFLNLDEISNKFEGINVQLTPENLAITSNNNEETIKKILLARGLNEAITWSFISEETSKLFYNNNQLKIQNPINKDFTIMRHNIPSSMLGMIKKNLSRGNKNMSLFEIGSVFEQHEEVKEYKMISGMRVGSNSQREYDFFDVRDDVIAVISKFTNFEQSLLKDDNMLHYNYELSNANTSQYYHPYQSAVITCNNSIVGYCGRLHPTIAEHYEVDINVFLFEIFYEKLNNLQAATVRKKTFSEFQKTTRDLSIGVVSQIESSLIIQKLHSFCKDFAVIKEIRLFDVYQPSTADITYFGIRFELQKDNGTLLTEEIDSILNKIVIFVKEQFSAEIRGLQ</sequence>
<dbReference type="Proteomes" id="UP001325140">
    <property type="component" value="Chromosome"/>
</dbReference>
<evidence type="ECO:0000256" key="11">
    <source>
        <dbReference type="ARBA" id="ARBA00022884"/>
    </source>
</evidence>
<dbReference type="SUPFAM" id="SSF55681">
    <property type="entry name" value="Class II aaRS and biotin synthetases"/>
    <property type="match status" value="1"/>
</dbReference>
<dbReference type="PROSITE" id="PS51483">
    <property type="entry name" value="B5"/>
    <property type="match status" value="1"/>
</dbReference>
<evidence type="ECO:0000313" key="20">
    <source>
        <dbReference type="EMBL" id="WPX97540.1"/>
    </source>
</evidence>
<proteinExistence type="inferred from homology"/>
<dbReference type="Gene3D" id="3.30.56.10">
    <property type="match status" value="2"/>
</dbReference>
<keyword evidence="21" id="KW-1185">Reference proteome</keyword>
<keyword evidence="8 15" id="KW-0547">Nucleotide-binding</keyword>
<evidence type="ECO:0000256" key="9">
    <source>
        <dbReference type="ARBA" id="ARBA00022840"/>
    </source>
</evidence>
<keyword evidence="10 15" id="KW-0460">Magnesium</keyword>
<dbReference type="Gene3D" id="2.40.50.140">
    <property type="entry name" value="Nucleic acid-binding proteins"/>
    <property type="match status" value="1"/>
</dbReference>
<evidence type="ECO:0000256" key="5">
    <source>
        <dbReference type="ARBA" id="ARBA00022555"/>
    </source>
</evidence>
<dbReference type="SMART" id="SM00896">
    <property type="entry name" value="FDX-ACB"/>
    <property type="match status" value="1"/>
</dbReference>
<gene>
    <name evidence="15" type="primary">pheT</name>
    <name evidence="20" type="ORF">Fokcrypt_00045</name>
</gene>
<evidence type="ECO:0000256" key="6">
    <source>
        <dbReference type="ARBA" id="ARBA00022598"/>
    </source>
</evidence>
<feature type="binding site" evidence="15">
    <location>
        <position position="486"/>
    </location>
    <ligand>
        <name>Mg(2+)</name>
        <dbReference type="ChEBI" id="CHEBI:18420"/>
        <note>shared with alpha subunit</note>
    </ligand>
</feature>
<dbReference type="Pfam" id="PF03484">
    <property type="entry name" value="B5"/>
    <property type="match status" value="1"/>
</dbReference>
<dbReference type="InterPro" id="IPR036690">
    <property type="entry name" value="Fdx_antiC-bd_sf"/>
</dbReference>
<dbReference type="InterPro" id="IPR041616">
    <property type="entry name" value="PheRS_beta_core"/>
</dbReference>
<dbReference type="InterPro" id="IPR002547">
    <property type="entry name" value="tRNA-bd_dom"/>
</dbReference>
<comment type="similarity">
    <text evidence="2 15">Belongs to the phenylalanyl-tRNA synthetase beta subunit family. Type 1 subfamily.</text>
</comment>
<name>A0ABZ0UN31_9RICK</name>
<comment type="cofactor">
    <cofactor evidence="15">
        <name>Mg(2+)</name>
        <dbReference type="ChEBI" id="CHEBI:18420"/>
    </cofactor>
    <text evidence="15">Binds 2 magnesium ions per tetramer.</text>
</comment>
<dbReference type="InterPro" id="IPR005121">
    <property type="entry name" value="Fdx_antiC-bd"/>
</dbReference>
<dbReference type="SUPFAM" id="SSF46955">
    <property type="entry name" value="Putative DNA-binding domain"/>
    <property type="match status" value="1"/>
</dbReference>
<dbReference type="InterPro" id="IPR045864">
    <property type="entry name" value="aa-tRNA-synth_II/BPL/LPL"/>
</dbReference>
<dbReference type="Pfam" id="PF03147">
    <property type="entry name" value="FDX-ACB"/>
    <property type="match status" value="1"/>
</dbReference>
<dbReference type="Pfam" id="PF03483">
    <property type="entry name" value="B3_4"/>
    <property type="match status" value="1"/>
</dbReference>
<feature type="domain" description="B5" evidence="19">
    <location>
        <begin position="431"/>
        <end position="508"/>
    </location>
</feature>
<evidence type="ECO:0000256" key="10">
    <source>
        <dbReference type="ARBA" id="ARBA00022842"/>
    </source>
</evidence>
<feature type="domain" description="TRNA-binding" evidence="17">
    <location>
        <begin position="39"/>
        <end position="161"/>
    </location>
</feature>
<dbReference type="SUPFAM" id="SSF50249">
    <property type="entry name" value="Nucleic acid-binding proteins"/>
    <property type="match status" value="1"/>
</dbReference>
<feature type="binding site" evidence="15">
    <location>
        <position position="492"/>
    </location>
    <ligand>
        <name>Mg(2+)</name>
        <dbReference type="ChEBI" id="CHEBI:18420"/>
        <note>shared with alpha subunit</note>
    </ligand>
</feature>
<evidence type="ECO:0000256" key="4">
    <source>
        <dbReference type="ARBA" id="ARBA00022490"/>
    </source>
</evidence>
<dbReference type="SMART" id="SM00874">
    <property type="entry name" value="B5"/>
    <property type="match status" value="1"/>
</dbReference>
<keyword evidence="5 16" id="KW-0820">tRNA-binding</keyword>
<evidence type="ECO:0000256" key="1">
    <source>
        <dbReference type="ARBA" id="ARBA00004496"/>
    </source>
</evidence>
<dbReference type="InterPro" id="IPR005147">
    <property type="entry name" value="tRNA_synthase_B5-dom"/>
</dbReference>
<comment type="subunit">
    <text evidence="3 15">Tetramer of two alpha and two beta subunits.</text>
</comment>
<evidence type="ECO:0000256" key="8">
    <source>
        <dbReference type="ARBA" id="ARBA00022741"/>
    </source>
</evidence>
<dbReference type="PROSITE" id="PS51447">
    <property type="entry name" value="FDX_ACB"/>
    <property type="match status" value="1"/>
</dbReference>
<dbReference type="Gene3D" id="3.30.70.380">
    <property type="entry name" value="Ferrodoxin-fold anticodon-binding domain"/>
    <property type="match status" value="1"/>
</dbReference>
<dbReference type="Pfam" id="PF01588">
    <property type="entry name" value="tRNA_bind"/>
    <property type="match status" value="1"/>
</dbReference>
<evidence type="ECO:0000259" key="17">
    <source>
        <dbReference type="PROSITE" id="PS50886"/>
    </source>
</evidence>
<dbReference type="PANTHER" id="PTHR10947:SF0">
    <property type="entry name" value="PHENYLALANINE--TRNA LIGASE BETA SUBUNIT"/>
    <property type="match status" value="1"/>
</dbReference>
<evidence type="ECO:0000256" key="14">
    <source>
        <dbReference type="ARBA" id="ARBA00049255"/>
    </source>
</evidence>
<dbReference type="Gene3D" id="3.50.40.10">
    <property type="entry name" value="Phenylalanyl-trna Synthetase, Chain B, domain 3"/>
    <property type="match status" value="1"/>
</dbReference>
<dbReference type="Pfam" id="PF17759">
    <property type="entry name" value="tRNA_synthFbeta"/>
    <property type="match status" value="1"/>
</dbReference>
<evidence type="ECO:0000259" key="18">
    <source>
        <dbReference type="PROSITE" id="PS51447"/>
    </source>
</evidence>
<evidence type="ECO:0000259" key="19">
    <source>
        <dbReference type="PROSITE" id="PS51483"/>
    </source>
</evidence>
<protein>
    <recommendedName>
        <fullName evidence="15">Phenylalanine--tRNA ligase beta subunit</fullName>
        <ecNumber evidence="15">6.1.1.20</ecNumber>
    </recommendedName>
    <alternativeName>
        <fullName evidence="15">Phenylalanyl-tRNA synthetase beta subunit</fullName>
        <shortName evidence="15">PheRS</shortName>
    </alternativeName>
</protein>
<reference evidence="20" key="1">
    <citation type="submission" date="2022-10" db="EMBL/GenBank/DDBJ databases">
        <title>Host association and intracellularity evolved multiple times independently in the Rickettsiales.</title>
        <authorList>
            <person name="Castelli M."/>
            <person name="Nardi T."/>
            <person name="Gammuto L."/>
            <person name="Bellinzona G."/>
            <person name="Sabaneyeva E."/>
            <person name="Potekhin A."/>
            <person name="Serra V."/>
            <person name="Petroni G."/>
            <person name="Sassera D."/>
        </authorList>
    </citation>
    <scope>NUCLEOTIDE SEQUENCE [LARGE SCALE GENOMIC DNA]</scope>
    <source>
        <strain evidence="20">US_Bl 11III1</strain>
    </source>
</reference>
<evidence type="ECO:0000256" key="3">
    <source>
        <dbReference type="ARBA" id="ARBA00011209"/>
    </source>
</evidence>
<keyword evidence="7 15" id="KW-0479">Metal-binding</keyword>
<dbReference type="SMART" id="SM00873">
    <property type="entry name" value="B3_4"/>
    <property type="match status" value="1"/>
</dbReference>
<dbReference type="GO" id="GO:0016874">
    <property type="term" value="F:ligase activity"/>
    <property type="evidence" value="ECO:0007669"/>
    <property type="project" value="UniProtKB-KW"/>
</dbReference>
<evidence type="ECO:0000256" key="13">
    <source>
        <dbReference type="ARBA" id="ARBA00023146"/>
    </source>
</evidence>
<accession>A0ABZ0UN31</accession>
<dbReference type="Gene3D" id="3.30.930.10">
    <property type="entry name" value="Bira Bifunctional Protein, Domain 2"/>
    <property type="match status" value="1"/>
</dbReference>
<dbReference type="PROSITE" id="PS50886">
    <property type="entry name" value="TRBD"/>
    <property type="match status" value="1"/>
</dbReference>
<dbReference type="CDD" id="cd02796">
    <property type="entry name" value="tRNA_bind_bactPheRS"/>
    <property type="match status" value="1"/>
</dbReference>
<organism evidence="20 21">
    <name type="scientific">Candidatus Fokinia crypta</name>
    <dbReference type="NCBI Taxonomy" id="1920990"/>
    <lineage>
        <taxon>Bacteria</taxon>
        <taxon>Pseudomonadati</taxon>
        <taxon>Pseudomonadota</taxon>
        <taxon>Alphaproteobacteria</taxon>
        <taxon>Rickettsiales</taxon>
        <taxon>Candidatus Midichloriaceae</taxon>
        <taxon>Candidatus Fokinia</taxon>
    </lineage>
</organism>
<keyword evidence="13 15" id="KW-0030">Aminoacyl-tRNA synthetase</keyword>
<dbReference type="CDD" id="cd00769">
    <property type="entry name" value="PheRS_beta_core"/>
    <property type="match status" value="1"/>
</dbReference>
<evidence type="ECO:0000256" key="7">
    <source>
        <dbReference type="ARBA" id="ARBA00022723"/>
    </source>
</evidence>
<keyword evidence="6 15" id="KW-0436">Ligase</keyword>
<dbReference type="InterPro" id="IPR004532">
    <property type="entry name" value="Phe-tRNA-ligase_IIc_bsu_bact"/>
</dbReference>
<evidence type="ECO:0000313" key="21">
    <source>
        <dbReference type="Proteomes" id="UP001325140"/>
    </source>
</evidence>
<keyword evidence="9 15" id="KW-0067">ATP-binding</keyword>
<dbReference type="InterPro" id="IPR009061">
    <property type="entry name" value="DNA-bd_dom_put_sf"/>
</dbReference>
<dbReference type="NCBIfam" id="TIGR00472">
    <property type="entry name" value="pheT_bact"/>
    <property type="match status" value="1"/>
</dbReference>
<feature type="domain" description="FDX-ACB" evidence="18">
    <location>
        <begin position="739"/>
        <end position="832"/>
    </location>
</feature>
<dbReference type="EC" id="6.1.1.20" evidence="15"/>
<dbReference type="EMBL" id="CP110343">
    <property type="protein sequence ID" value="WPX97540.1"/>
    <property type="molecule type" value="Genomic_DNA"/>
</dbReference>
<feature type="binding site" evidence="15">
    <location>
        <position position="495"/>
    </location>
    <ligand>
        <name>Mg(2+)</name>
        <dbReference type="ChEBI" id="CHEBI:18420"/>
        <note>shared with alpha subunit</note>
    </ligand>
</feature>
<feature type="binding site" evidence="15">
    <location>
        <position position="496"/>
    </location>
    <ligand>
        <name>Mg(2+)</name>
        <dbReference type="ChEBI" id="CHEBI:18420"/>
        <note>shared with alpha subunit</note>
    </ligand>
</feature>
<evidence type="ECO:0000256" key="2">
    <source>
        <dbReference type="ARBA" id="ARBA00008653"/>
    </source>
</evidence>
<dbReference type="PANTHER" id="PTHR10947">
    <property type="entry name" value="PHENYLALANYL-TRNA SYNTHETASE BETA CHAIN AND LEUCINE-RICH REPEAT-CONTAINING PROTEIN 47"/>
    <property type="match status" value="1"/>
</dbReference>
<comment type="subcellular location">
    <subcellularLocation>
        <location evidence="1 15">Cytoplasm</location>
    </subcellularLocation>
</comment>
<dbReference type="InterPro" id="IPR005146">
    <property type="entry name" value="B3/B4_tRNA-bd"/>
</dbReference>